<dbReference type="GO" id="GO:0000160">
    <property type="term" value="P:phosphorelay signal transduction system"/>
    <property type="evidence" value="ECO:0007669"/>
    <property type="project" value="InterPro"/>
</dbReference>
<evidence type="ECO:0000313" key="4">
    <source>
        <dbReference type="EMBL" id="KYF61250.1"/>
    </source>
</evidence>
<feature type="domain" description="Response regulatory" evidence="3">
    <location>
        <begin position="7"/>
        <end position="121"/>
    </location>
</feature>
<reference evidence="4 5" key="1">
    <citation type="submission" date="2014-02" db="EMBL/GenBank/DDBJ databases">
        <title>The small core and large imbalanced accessory genome model reveals a collaborative survival strategy of Sorangium cellulosum strains in nature.</title>
        <authorList>
            <person name="Han K."/>
            <person name="Peng R."/>
            <person name="Blom J."/>
            <person name="Li Y.-Z."/>
        </authorList>
    </citation>
    <scope>NUCLEOTIDE SEQUENCE [LARGE SCALE GENOMIC DNA]</scope>
    <source>
        <strain evidence="4 5">So0008-312</strain>
    </source>
</reference>
<keyword evidence="1 2" id="KW-0597">Phosphoprotein</keyword>
<dbReference type="PANTHER" id="PTHR44591">
    <property type="entry name" value="STRESS RESPONSE REGULATOR PROTEIN 1"/>
    <property type="match status" value="1"/>
</dbReference>
<dbReference type="InterPro" id="IPR050595">
    <property type="entry name" value="Bact_response_regulator"/>
</dbReference>
<dbReference type="PROSITE" id="PS50110">
    <property type="entry name" value="RESPONSE_REGULATORY"/>
    <property type="match status" value="1"/>
</dbReference>
<dbReference type="PANTHER" id="PTHR44591:SF20">
    <property type="entry name" value="PROTEIN PILH"/>
    <property type="match status" value="1"/>
</dbReference>
<dbReference type="RefSeq" id="WP_061613129.1">
    <property type="nucleotide sequence ID" value="NZ_JEMA01001206.1"/>
</dbReference>
<protein>
    <submittedName>
        <fullName evidence="4">Response regulator</fullName>
    </submittedName>
</protein>
<dbReference type="InterPro" id="IPR011006">
    <property type="entry name" value="CheY-like_superfamily"/>
</dbReference>
<organism evidence="4 5">
    <name type="scientific">Sorangium cellulosum</name>
    <name type="common">Polyangium cellulosum</name>
    <dbReference type="NCBI Taxonomy" id="56"/>
    <lineage>
        <taxon>Bacteria</taxon>
        <taxon>Pseudomonadati</taxon>
        <taxon>Myxococcota</taxon>
        <taxon>Polyangia</taxon>
        <taxon>Polyangiales</taxon>
        <taxon>Polyangiaceae</taxon>
        <taxon>Sorangium</taxon>
    </lineage>
</organism>
<dbReference type="AlphaFoldDB" id="A0A150PZZ4"/>
<dbReference type="Gene3D" id="3.40.50.2300">
    <property type="match status" value="1"/>
</dbReference>
<dbReference type="EMBL" id="JEMA01001206">
    <property type="protein sequence ID" value="KYF61250.1"/>
    <property type="molecule type" value="Genomic_DNA"/>
</dbReference>
<dbReference type="SUPFAM" id="SSF52172">
    <property type="entry name" value="CheY-like"/>
    <property type="match status" value="1"/>
</dbReference>
<dbReference type="SMART" id="SM00448">
    <property type="entry name" value="REC"/>
    <property type="match status" value="1"/>
</dbReference>
<dbReference type="InterPro" id="IPR001789">
    <property type="entry name" value="Sig_transdc_resp-reg_receiver"/>
</dbReference>
<dbReference type="SUPFAM" id="SSF55781">
    <property type="entry name" value="GAF domain-like"/>
    <property type="match status" value="1"/>
</dbReference>
<sequence length="286" mass="29982">MSQARPHVLVVDAEARVLDRLAVELREGGFDVTCAESGLAAIELVRARRFDLAVADVRAPDMESGETIAALKAISPDLEIIVGAPYSSAQAAVECIKSGAYGILEKPYDIEDMKKLLGSAMLRTHLDAVAAVHQASAALAASLSRDDFPERAVDLAAKVVYTTGAALSLALDQGAALYQAACGAEVPAAFIARLAGQVEGALAPVRLCADDTPELLCTAEGDRFGAAIVAPLRLGESSFGGLVVLRDERLPAFTSQEEQAIGIFAIELALAFYGHKVRRARGPRAA</sequence>
<dbReference type="CDD" id="cd00156">
    <property type="entry name" value="REC"/>
    <property type="match status" value="1"/>
</dbReference>
<evidence type="ECO:0000313" key="5">
    <source>
        <dbReference type="Proteomes" id="UP000075260"/>
    </source>
</evidence>
<accession>A0A150PZZ4</accession>
<dbReference type="Pfam" id="PF00072">
    <property type="entry name" value="Response_reg"/>
    <property type="match status" value="1"/>
</dbReference>
<name>A0A150PZZ4_SORCE</name>
<proteinExistence type="predicted"/>
<gene>
    <name evidence="4" type="ORF">BE15_38250</name>
</gene>
<comment type="caution">
    <text evidence="4">The sequence shown here is derived from an EMBL/GenBank/DDBJ whole genome shotgun (WGS) entry which is preliminary data.</text>
</comment>
<dbReference type="Proteomes" id="UP000075260">
    <property type="component" value="Unassembled WGS sequence"/>
</dbReference>
<evidence type="ECO:0000259" key="3">
    <source>
        <dbReference type="PROSITE" id="PS50110"/>
    </source>
</evidence>
<dbReference type="InterPro" id="IPR029016">
    <property type="entry name" value="GAF-like_dom_sf"/>
</dbReference>
<feature type="modified residue" description="4-aspartylphosphate" evidence="2">
    <location>
        <position position="56"/>
    </location>
</feature>
<evidence type="ECO:0000256" key="2">
    <source>
        <dbReference type="PROSITE-ProRule" id="PRU00169"/>
    </source>
</evidence>
<dbReference type="Gene3D" id="3.30.450.40">
    <property type="match status" value="1"/>
</dbReference>
<evidence type="ECO:0000256" key="1">
    <source>
        <dbReference type="ARBA" id="ARBA00022553"/>
    </source>
</evidence>